<feature type="region of interest" description="Disordered" evidence="1">
    <location>
        <begin position="138"/>
        <end position="161"/>
    </location>
</feature>
<feature type="region of interest" description="Disordered" evidence="1">
    <location>
        <begin position="1"/>
        <end position="57"/>
    </location>
</feature>
<dbReference type="AlphaFoldDB" id="A0A9P6G856"/>
<dbReference type="EMBL" id="WJXW01000014">
    <property type="protein sequence ID" value="KAF9730619.1"/>
    <property type="molecule type" value="Genomic_DNA"/>
</dbReference>
<dbReference type="Proteomes" id="UP000756921">
    <property type="component" value="Unassembled WGS sequence"/>
</dbReference>
<keyword evidence="3" id="KW-1185">Reference proteome</keyword>
<comment type="caution">
    <text evidence="2">The sequence shown here is derived from an EMBL/GenBank/DDBJ whole genome shotgun (WGS) entry which is preliminary data.</text>
</comment>
<accession>A0A9P6G856</accession>
<evidence type="ECO:0000313" key="3">
    <source>
        <dbReference type="Proteomes" id="UP000756921"/>
    </source>
</evidence>
<proteinExistence type="predicted"/>
<organism evidence="2 3">
    <name type="scientific">Paraphaeosphaeria minitans</name>
    <dbReference type="NCBI Taxonomy" id="565426"/>
    <lineage>
        <taxon>Eukaryota</taxon>
        <taxon>Fungi</taxon>
        <taxon>Dikarya</taxon>
        <taxon>Ascomycota</taxon>
        <taxon>Pezizomycotina</taxon>
        <taxon>Dothideomycetes</taxon>
        <taxon>Pleosporomycetidae</taxon>
        <taxon>Pleosporales</taxon>
        <taxon>Massarineae</taxon>
        <taxon>Didymosphaeriaceae</taxon>
        <taxon>Paraphaeosphaeria</taxon>
    </lineage>
</organism>
<evidence type="ECO:0000313" key="2">
    <source>
        <dbReference type="EMBL" id="KAF9730619.1"/>
    </source>
</evidence>
<protein>
    <submittedName>
        <fullName evidence="2">Uncharacterized protein</fullName>
    </submittedName>
</protein>
<gene>
    <name evidence="2" type="ORF">PMIN01_11488</name>
</gene>
<evidence type="ECO:0000256" key="1">
    <source>
        <dbReference type="SAM" id="MobiDB-lite"/>
    </source>
</evidence>
<name>A0A9P6G856_9PLEO</name>
<sequence length="161" mass="17521">MGDGAATSRTPKMAAGPHHSRKLESAYPQIAFGNPLHASESAGPHGASDPPSDRDNGWTLEMLPSIHHLLDPDVIRMDPQAPSAPAFAFARCTTHELAVKCSLLLGRDRRRNLCLMSPRSCHFVTVTVLSERSSGQYLHEPGYEPPPKTVQYSSFPKHIGS</sequence>
<reference evidence="2" key="1">
    <citation type="journal article" date="2020" name="Mol. Plant Microbe Interact.">
        <title>Genome Sequence of the Biocontrol Agent Coniothyrium minitans strain Conio (IMI 134523).</title>
        <authorList>
            <person name="Patel D."/>
            <person name="Shittu T.A."/>
            <person name="Baroncelli R."/>
            <person name="Muthumeenakshi S."/>
            <person name="Osborne T.H."/>
            <person name="Janganan T.K."/>
            <person name="Sreenivasaprasad S."/>
        </authorList>
    </citation>
    <scope>NUCLEOTIDE SEQUENCE</scope>
    <source>
        <strain evidence="2">Conio</strain>
    </source>
</reference>